<evidence type="ECO:0000313" key="1">
    <source>
        <dbReference type="EMBL" id="KAJ4407709.1"/>
    </source>
</evidence>
<proteinExistence type="predicted"/>
<keyword evidence="2" id="KW-1185">Reference proteome</keyword>
<dbReference type="OrthoDB" id="3797403at2759"/>
<organism evidence="1 2">
    <name type="scientific">Didymella pomorum</name>
    <dbReference type="NCBI Taxonomy" id="749634"/>
    <lineage>
        <taxon>Eukaryota</taxon>
        <taxon>Fungi</taxon>
        <taxon>Dikarya</taxon>
        <taxon>Ascomycota</taxon>
        <taxon>Pezizomycotina</taxon>
        <taxon>Dothideomycetes</taxon>
        <taxon>Pleosporomycetidae</taxon>
        <taxon>Pleosporales</taxon>
        <taxon>Pleosporineae</taxon>
        <taxon>Didymellaceae</taxon>
        <taxon>Didymella</taxon>
    </lineage>
</organism>
<reference evidence="1" key="1">
    <citation type="submission" date="2022-10" db="EMBL/GenBank/DDBJ databases">
        <title>Tapping the CABI collections for fungal endophytes: first genome assemblies for Collariella, Neodidymelliopsis, Ascochyta clinopodiicola, Didymella pomorum, Didymosphaeria variabile, Neocosmospora piperis and Neocucurbitaria cava.</title>
        <authorList>
            <person name="Hill R."/>
        </authorList>
    </citation>
    <scope>NUCLEOTIDE SEQUENCE</scope>
    <source>
        <strain evidence="1">IMI 355091</strain>
    </source>
</reference>
<accession>A0A9W8ZJW1</accession>
<name>A0A9W8ZJW1_9PLEO</name>
<dbReference type="EMBL" id="JAPEVA010000019">
    <property type="protein sequence ID" value="KAJ4407709.1"/>
    <property type="molecule type" value="Genomic_DNA"/>
</dbReference>
<gene>
    <name evidence="1" type="ORF">N0V91_003679</name>
</gene>
<comment type="caution">
    <text evidence="1">The sequence shown here is derived from an EMBL/GenBank/DDBJ whole genome shotgun (WGS) entry which is preliminary data.</text>
</comment>
<dbReference type="AlphaFoldDB" id="A0A9W8ZJW1"/>
<protein>
    <submittedName>
        <fullName evidence="1">Uncharacterized protein</fullName>
    </submittedName>
</protein>
<dbReference type="Proteomes" id="UP001140510">
    <property type="component" value="Unassembled WGS sequence"/>
</dbReference>
<evidence type="ECO:0000313" key="2">
    <source>
        <dbReference type="Proteomes" id="UP001140510"/>
    </source>
</evidence>
<sequence length="282" mass="32119">MVPPKFYQKNAKSTKDTVQRTPVRQPWHLHLPKREHADNEIIESRSFPFDGLIPNWNGKGFIANFKNAATAVVLAKTHHVKGEHERTKNSFKDFVFAFCLEPVKRNGMWDRRFNSFTVQSPGCCDHPKLLFKEGPNLAYTYTIQGKPATRGMLKFNETHEPPKPLCKRLAKPRMAQFEERLNIQKQYKNEYEAAGNGKYVLGSIVPPGSTSQASQIPGIGELILKDSTRDQEQQIVNGLRTLARTRGKVVLILKSSPRQGLLANIREETLDTRKKDGKRRLS</sequence>